<sequence length="284" mass="32005">MDAVTVQRMGLVRKDINGLGFAIGPTLEGHGPSKKRRHGETSFEGNNWANTGMHELVGPIKKMFSSFINDNSDKLGKEYEVKEGCPVGNFDKGNANYHNNTKWRFCDMKKKIWDEFHFQWKLVESERGDSFDGAPRPAVRWKQPRPGRIWVNANFPTKDGVGAIGVVTWDEVVPLLSVTHGELEAIGKDAEVLRRLGIKEADILSDNQVVVQAHSALVTPFWNVFFLFSKALTMLSSKKIEVLWIPKTKNSSAHVLAKWGLFNNCKGFLNCWEVTPAHRDLKSL</sequence>
<evidence type="ECO:0000313" key="2">
    <source>
        <dbReference type="EMBL" id="KAF4384764.1"/>
    </source>
</evidence>
<evidence type="ECO:0000256" key="1">
    <source>
        <dbReference type="SAM" id="MobiDB-lite"/>
    </source>
</evidence>
<protein>
    <recommendedName>
        <fullName evidence="4">RNase H type-1 domain-containing protein</fullName>
    </recommendedName>
</protein>
<dbReference type="InterPro" id="IPR036397">
    <property type="entry name" value="RNaseH_sf"/>
</dbReference>
<gene>
    <name evidence="2" type="ORF">G4B88_007072</name>
</gene>
<reference evidence="2 3" key="1">
    <citation type="journal article" date="2020" name="bioRxiv">
        <title>Sequence and annotation of 42 cannabis genomes reveals extensive copy number variation in cannabinoid synthesis and pathogen resistance genes.</title>
        <authorList>
            <person name="Mckernan K.J."/>
            <person name="Helbert Y."/>
            <person name="Kane L.T."/>
            <person name="Ebling H."/>
            <person name="Zhang L."/>
            <person name="Liu B."/>
            <person name="Eaton Z."/>
            <person name="Mclaughlin S."/>
            <person name="Kingan S."/>
            <person name="Baybayan P."/>
            <person name="Concepcion G."/>
            <person name="Jordan M."/>
            <person name="Riva A."/>
            <person name="Barbazuk W."/>
            <person name="Harkins T."/>
        </authorList>
    </citation>
    <scope>NUCLEOTIDE SEQUENCE [LARGE SCALE GENOMIC DNA]</scope>
    <source>
        <strain evidence="3">cv. Jamaican Lion 4</strain>
        <tissue evidence="2">Leaf</tissue>
    </source>
</reference>
<keyword evidence="3" id="KW-1185">Reference proteome</keyword>
<dbReference type="Proteomes" id="UP000583929">
    <property type="component" value="Unassembled WGS sequence"/>
</dbReference>
<feature type="region of interest" description="Disordered" evidence="1">
    <location>
        <begin position="27"/>
        <end position="47"/>
    </location>
</feature>
<comment type="caution">
    <text evidence="2">The sequence shown here is derived from an EMBL/GenBank/DDBJ whole genome shotgun (WGS) entry which is preliminary data.</text>
</comment>
<organism evidence="2 3">
    <name type="scientific">Cannabis sativa</name>
    <name type="common">Hemp</name>
    <name type="synonym">Marijuana</name>
    <dbReference type="NCBI Taxonomy" id="3483"/>
    <lineage>
        <taxon>Eukaryota</taxon>
        <taxon>Viridiplantae</taxon>
        <taxon>Streptophyta</taxon>
        <taxon>Embryophyta</taxon>
        <taxon>Tracheophyta</taxon>
        <taxon>Spermatophyta</taxon>
        <taxon>Magnoliopsida</taxon>
        <taxon>eudicotyledons</taxon>
        <taxon>Gunneridae</taxon>
        <taxon>Pentapetalae</taxon>
        <taxon>rosids</taxon>
        <taxon>fabids</taxon>
        <taxon>Rosales</taxon>
        <taxon>Cannabaceae</taxon>
        <taxon>Cannabis</taxon>
    </lineage>
</organism>
<evidence type="ECO:0008006" key="4">
    <source>
        <dbReference type="Google" id="ProtNLM"/>
    </source>
</evidence>
<proteinExistence type="predicted"/>
<dbReference type="AlphaFoldDB" id="A0A7J6GPB6"/>
<name>A0A7J6GPB6_CANSA</name>
<accession>A0A7J6GPB6</accession>
<evidence type="ECO:0000313" key="3">
    <source>
        <dbReference type="Proteomes" id="UP000583929"/>
    </source>
</evidence>
<dbReference type="EMBL" id="JAATIQ010000090">
    <property type="protein sequence ID" value="KAF4384764.1"/>
    <property type="molecule type" value="Genomic_DNA"/>
</dbReference>
<dbReference type="Gene3D" id="3.30.420.10">
    <property type="entry name" value="Ribonuclease H-like superfamily/Ribonuclease H"/>
    <property type="match status" value="1"/>
</dbReference>
<dbReference type="GO" id="GO:0003676">
    <property type="term" value="F:nucleic acid binding"/>
    <property type="evidence" value="ECO:0007669"/>
    <property type="project" value="InterPro"/>
</dbReference>